<protein>
    <submittedName>
        <fullName evidence="3">PEGA domain-containing protein</fullName>
    </submittedName>
</protein>
<dbReference type="Pfam" id="PF08308">
    <property type="entry name" value="PEGA"/>
    <property type="match status" value="1"/>
</dbReference>
<feature type="domain" description="PEGA" evidence="2">
    <location>
        <begin position="171"/>
        <end position="240"/>
    </location>
</feature>
<accession>A0A418V6H9</accession>
<keyword evidence="4" id="KW-1185">Reference proteome</keyword>
<dbReference type="AlphaFoldDB" id="A0A418V6H9"/>
<dbReference type="Proteomes" id="UP000286287">
    <property type="component" value="Unassembled WGS sequence"/>
</dbReference>
<evidence type="ECO:0000259" key="2">
    <source>
        <dbReference type="Pfam" id="PF08308"/>
    </source>
</evidence>
<reference evidence="3 4" key="1">
    <citation type="submission" date="2018-09" db="EMBL/GenBank/DDBJ databases">
        <authorList>
            <person name="Zhu H."/>
        </authorList>
    </citation>
    <scope>NUCLEOTIDE SEQUENCE [LARGE SCALE GENOMIC DNA]</scope>
    <source>
        <strain evidence="3 4">K2S05-167</strain>
    </source>
</reference>
<dbReference type="InterPro" id="IPR013229">
    <property type="entry name" value="PEGA"/>
</dbReference>
<evidence type="ECO:0000256" key="1">
    <source>
        <dbReference type="SAM" id="SignalP"/>
    </source>
</evidence>
<feature type="chain" id="PRO_5019007689" evidence="1">
    <location>
        <begin position="30"/>
        <end position="322"/>
    </location>
</feature>
<dbReference type="RefSeq" id="WP_119763169.1">
    <property type="nucleotide sequence ID" value="NZ_QYUJ01000014.1"/>
</dbReference>
<organism evidence="3 4">
    <name type="scientific">Deinococcus cavernae</name>
    <dbReference type="NCBI Taxonomy" id="2320857"/>
    <lineage>
        <taxon>Bacteria</taxon>
        <taxon>Thermotogati</taxon>
        <taxon>Deinococcota</taxon>
        <taxon>Deinococci</taxon>
        <taxon>Deinococcales</taxon>
        <taxon>Deinococcaceae</taxon>
        <taxon>Deinococcus</taxon>
    </lineage>
</organism>
<evidence type="ECO:0000313" key="3">
    <source>
        <dbReference type="EMBL" id="RJF71718.1"/>
    </source>
</evidence>
<keyword evidence="1" id="KW-0732">Signal</keyword>
<proteinExistence type="predicted"/>
<name>A0A418V6H9_9DEIO</name>
<gene>
    <name evidence="3" type="ORF">D3875_09210</name>
</gene>
<comment type="caution">
    <text evidence="3">The sequence shown here is derived from an EMBL/GenBank/DDBJ whole genome shotgun (WGS) entry which is preliminary data.</text>
</comment>
<feature type="signal peptide" evidence="1">
    <location>
        <begin position="1"/>
        <end position="29"/>
    </location>
</feature>
<sequence>MKHRIGTKFVGLALGMAFLSSCLPAPLQAQRGALVKVAAQPAGPGLVQSSLRRDVYRTPGPQALAVRTDKNAFVSVIVLPLNNGSWGSVPLGASVLEPVQVPGGTTVDIRLPPSPDAVQLFTVASVEPLNLQAARGVTSVKGISQVVEAAAKTLPAGGYNVASTTYRVAPFGELTIQSNVPDATVTVDGQAVGRTPFLTVRDVPAGHVEVKVQRPGFERWVQDVTVTPGTSTPVYAHLRPALGTVVVSSSVDANVFVQGRHIGSGRSVSARVPVGPVSVTVVPVTTLGKPALNSSGAVVEVWQDGVATVTCSGQPTFVCTGR</sequence>
<dbReference type="EMBL" id="QYUJ01000014">
    <property type="protein sequence ID" value="RJF71718.1"/>
    <property type="molecule type" value="Genomic_DNA"/>
</dbReference>
<dbReference type="PANTHER" id="PTHR36194">
    <property type="entry name" value="S-LAYER-LIKE PROTEIN"/>
    <property type="match status" value="1"/>
</dbReference>
<evidence type="ECO:0000313" key="4">
    <source>
        <dbReference type="Proteomes" id="UP000286287"/>
    </source>
</evidence>
<dbReference type="PROSITE" id="PS51257">
    <property type="entry name" value="PROKAR_LIPOPROTEIN"/>
    <property type="match status" value="1"/>
</dbReference>
<dbReference type="PANTHER" id="PTHR36194:SF1">
    <property type="entry name" value="S-LAYER-LIKE PROTEIN"/>
    <property type="match status" value="1"/>
</dbReference>